<accession>A0ABS5Y7U1</accession>
<feature type="compositionally biased region" description="Gly residues" evidence="1">
    <location>
        <begin position="239"/>
        <end position="248"/>
    </location>
</feature>
<dbReference type="EMBL" id="JAFJYC010000001">
    <property type="protein sequence ID" value="MBT9431067.1"/>
    <property type="molecule type" value="Genomic_DNA"/>
</dbReference>
<evidence type="ECO:0000313" key="4">
    <source>
        <dbReference type="EMBL" id="MBT9431067.1"/>
    </source>
</evidence>
<protein>
    <submittedName>
        <fullName evidence="4">Phage tail protein</fullName>
    </submittedName>
</protein>
<dbReference type="InterPro" id="IPR051934">
    <property type="entry name" value="Phage_Tail_Fiber_Structural"/>
</dbReference>
<feature type="region of interest" description="Disordered" evidence="1">
    <location>
        <begin position="228"/>
        <end position="248"/>
    </location>
</feature>
<dbReference type="Pfam" id="PF21722">
    <property type="entry name" value="Gly_rich_2"/>
    <property type="match status" value="1"/>
</dbReference>
<dbReference type="RefSeq" id="WP_215668243.1">
    <property type="nucleotide sequence ID" value="NZ_JAFJYC010000001.1"/>
</dbReference>
<name>A0ABS5Y7U1_9GAMM</name>
<evidence type="ECO:0000313" key="5">
    <source>
        <dbReference type="Proteomes" id="UP000811282"/>
    </source>
</evidence>
<organism evidence="4 5">
    <name type="scientific">Candidatus Sodalis endolongispinus</name>
    <dbReference type="NCBI Taxonomy" id="2812662"/>
    <lineage>
        <taxon>Bacteria</taxon>
        <taxon>Pseudomonadati</taxon>
        <taxon>Pseudomonadota</taxon>
        <taxon>Gammaproteobacteria</taxon>
        <taxon>Enterobacterales</taxon>
        <taxon>Bruguierivoracaceae</taxon>
        <taxon>Sodalis</taxon>
    </lineage>
</organism>
<dbReference type="Proteomes" id="UP000811282">
    <property type="component" value="Unassembled WGS sequence"/>
</dbReference>
<keyword evidence="5" id="KW-1185">Reference proteome</keyword>
<reference evidence="4 5" key="1">
    <citation type="journal article" date="2021" name="Genome Biol. Evol.">
        <title>The evolution of interdependence in a four-way mealybug symbiosis.</title>
        <authorList>
            <person name="Garber A.I."/>
            <person name="Kupper M."/>
            <person name="Laetsch D.R."/>
            <person name="Weldon S.R."/>
            <person name="Ladinsky M.S."/>
            <person name="Bjorkman P.J."/>
            <person name="McCutcheon J.P."/>
        </authorList>
    </citation>
    <scope>NUCLEOTIDE SEQUENCE [LARGE SCALE GENOMIC DNA]</scope>
    <source>
        <strain evidence="4">SOD</strain>
    </source>
</reference>
<feature type="domain" description="Phage tail fibre protein N-terminal" evidence="2">
    <location>
        <begin position="1"/>
        <end position="150"/>
    </location>
</feature>
<sequence>MSIKFFGILTHQGASRLANAAALGTKLDLSTMAVGDGGGSLTFPEPTQTALKGERRRAALNQLSIDPLNGNQIIAEQVIPENEGGWWIREIGLFDKDGTLIALANCPESYKPQMQEGSGRTQTIRMILIVNSTEELVLKIDPSIVLATRKYVDDGVIEVKALAAQMLAKDQNGADIPDPTRFIKDLGLQAQFSGRVLRIKKITQSQAYQWPDDVAAIDVTICGAGGGGGAGASSPSGHGSAGSGGGGGGRARSYYQRVSIPAAIAIEIGIGGQGGSADEQQPTGGGPSLFGDLMTARGGANGLNGPVFRKGSAPLLVGNGGGGDASGGKLFSSRGGSGAPALFLGVNYESGAGGDSVFSFGSPPIIDDHTVECFAGVYGAGGGGGFVIENSAGANGGNGGGGVCLIVEYSE</sequence>
<dbReference type="Pfam" id="PF12571">
    <property type="entry name" value="Phage_tail_fib"/>
    <property type="match status" value="1"/>
</dbReference>
<proteinExistence type="predicted"/>
<evidence type="ECO:0000259" key="2">
    <source>
        <dbReference type="Pfam" id="PF12571"/>
    </source>
</evidence>
<dbReference type="PANTHER" id="PTHR35191">
    <property type="entry name" value="PROPHAGE SIDE TAIL FIBER PROTEIN HOMOLOG STFQ-RELATED"/>
    <property type="match status" value="1"/>
</dbReference>
<gene>
    <name evidence="4" type="ORF">JZM24_00750</name>
</gene>
<comment type="caution">
    <text evidence="4">The sequence shown here is derived from an EMBL/GenBank/DDBJ whole genome shotgun (WGS) entry which is preliminary data.</text>
</comment>
<dbReference type="InterPro" id="IPR022225">
    <property type="entry name" value="Phage_tail_fibre_N"/>
</dbReference>
<evidence type="ECO:0000256" key="1">
    <source>
        <dbReference type="SAM" id="MobiDB-lite"/>
    </source>
</evidence>
<dbReference type="PANTHER" id="PTHR35191:SF1">
    <property type="entry name" value="PROPHAGE SIDE TAIL FIBER PROTEIN HOMOLOG STFQ-RELATED"/>
    <property type="match status" value="1"/>
</dbReference>
<dbReference type="InterPro" id="IPR049304">
    <property type="entry name" value="Gly_rich_dom"/>
</dbReference>
<evidence type="ECO:0000259" key="3">
    <source>
        <dbReference type="Pfam" id="PF21722"/>
    </source>
</evidence>
<feature type="domain" description="Glycine-rich" evidence="3">
    <location>
        <begin position="205"/>
        <end position="402"/>
    </location>
</feature>